<organism evidence="9 10">
    <name type="scientific">Chlamydomonas incerta</name>
    <dbReference type="NCBI Taxonomy" id="51695"/>
    <lineage>
        <taxon>Eukaryota</taxon>
        <taxon>Viridiplantae</taxon>
        <taxon>Chlorophyta</taxon>
        <taxon>core chlorophytes</taxon>
        <taxon>Chlorophyceae</taxon>
        <taxon>CS clade</taxon>
        <taxon>Chlamydomonadales</taxon>
        <taxon>Chlamydomonadaceae</taxon>
        <taxon>Chlamydomonas</taxon>
    </lineage>
</organism>
<feature type="binding site" evidence="6">
    <location>
        <position position="425"/>
    </location>
    <ligand>
        <name>Fe cation</name>
        <dbReference type="ChEBI" id="CHEBI:24875"/>
        <note>catalytic</note>
    </ligand>
</feature>
<evidence type="ECO:0000256" key="2">
    <source>
        <dbReference type="ARBA" id="ARBA00022723"/>
    </source>
</evidence>
<evidence type="ECO:0000313" key="9">
    <source>
        <dbReference type="EMBL" id="KAG2439598.1"/>
    </source>
</evidence>
<keyword evidence="10" id="KW-1185">Reference proteome</keyword>
<dbReference type="GO" id="GO:0035515">
    <property type="term" value="F:oxidative RNA demethylase activity"/>
    <property type="evidence" value="ECO:0007669"/>
    <property type="project" value="TreeGrafter"/>
</dbReference>
<keyword evidence="4" id="KW-0560">Oxidoreductase</keyword>
<dbReference type="OrthoDB" id="6614653at2759"/>
<evidence type="ECO:0000256" key="6">
    <source>
        <dbReference type="PIRSR" id="PIRSR604574-2"/>
    </source>
</evidence>
<gene>
    <name evidence="9" type="ORF">HXX76_004950</name>
</gene>
<dbReference type="Gene3D" id="2.60.120.590">
    <property type="entry name" value="Alpha-ketoglutarate-dependent dioxygenase AlkB-like"/>
    <property type="match status" value="1"/>
</dbReference>
<dbReference type="InterPro" id="IPR027450">
    <property type="entry name" value="AlkB-like"/>
</dbReference>
<comment type="similarity">
    <text evidence="1">Belongs to the alkB family.</text>
</comment>
<name>A0A835T6G2_CHLIN</name>
<dbReference type="GO" id="GO:0005737">
    <property type="term" value="C:cytoplasm"/>
    <property type="evidence" value="ECO:0007669"/>
    <property type="project" value="TreeGrafter"/>
</dbReference>
<feature type="domain" description="Fe2OG dioxygenase" evidence="8">
    <location>
        <begin position="407"/>
        <end position="534"/>
    </location>
</feature>
<dbReference type="InterPro" id="IPR037151">
    <property type="entry name" value="AlkB-like_sf"/>
</dbReference>
<evidence type="ECO:0000259" key="8">
    <source>
        <dbReference type="PROSITE" id="PS51471"/>
    </source>
</evidence>
<reference evidence="9" key="1">
    <citation type="journal article" date="2020" name="bioRxiv">
        <title>Comparative genomics of Chlamydomonas.</title>
        <authorList>
            <person name="Craig R.J."/>
            <person name="Hasan A.R."/>
            <person name="Ness R.W."/>
            <person name="Keightley P.D."/>
        </authorList>
    </citation>
    <scope>NUCLEOTIDE SEQUENCE</scope>
    <source>
        <strain evidence="9">SAG 7.73</strain>
    </source>
</reference>
<evidence type="ECO:0000256" key="5">
    <source>
        <dbReference type="ARBA" id="ARBA00023004"/>
    </source>
</evidence>
<dbReference type="AlphaFoldDB" id="A0A835T6G2"/>
<sequence length="534" mass="54364">MSEVLDLHPDAASDSGGGGAGASSRRYTADALQRGEVTRHLVAGCPGAVYTFARHPGLVFLPAALPAEQQAALVCAALDDYSQPPARTNHTRMYGPLPGLWLAATQRLRLNWTRRPEEAAALGGAAPTRRVACEHRPPKPHRLPDCAPQAPAAVSTEAPQRASDSAPRGPVGVEHSLEAVGRCRSHVPAQEARCSVPDPAQAQPQPHGAPAGGGEGPGDGGNGCQGGVEDERGAQEAGTACPGRSRSRSRSRSARSSSGCSSGSCGSGALLADFAAAAAEAGSRGQDGGEGGCAGPSYEQCWSRDGLGPAAEQLLRKLRWATLGPQFDWTERQYDFAGAYRQLPPSLAGLARQMAAVVDALQAAGLQLLPAAAQLPPAPPTEPSGASAPAAPPGAPASAAPGPRGYEPDAAIVNYYQLGDVLGGHVDDVESDLAQPIVSVSLGCPALFLMGGPTKATRPSALLLRGGDVLVLAGQARRCYHGVPRILEAGAELGAAAAPVKAKHAAVGSGGPAPSTYADFTRAARVNISIRAVR</sequence>
<feature type="binding site" evidence="6">
    <location>
        <position position="481"/>
    </location>
    <ligand>
        <name>Fe cation</name>
        <dbReference type="ChEBI" id="CHEBI:24875"/>
        <note>catalytic</note>
    </ligand>
</feature>
<dbReference type="EMBL" id="JAEHOC010000008">
    <property type="protein sequence ID" value="KAG2439598.1"/>
    <property type="molecule type" value="Genomic_DNA"/>
</dbReference>
<dbReference type="InterPro" id="IPR005123">
    <property type="entry name" value="Oxoglu/Fe-dep_dioxygenase_dom"/>
</dbReference>
<feature type="compositionally biased region" description="Basic and acidic residues" evidence="7">
    <location>
        <begin position="1"/>
        <end position="11"/>
    </location>
</feature>
<dbReference type="GO" id="GO:0008198">
    <property type="term" value="F:ferrous iron binding"/>
    <property type="evidence" value="ECO:0007669"/>
    <property type="project" value="TreeGrafter"/>
</dbReference>
<feature type="region of interest" description="Disordered" evidence="7">
    <location>
        <begin position="374"/>
        <end position="403"/>
    </location>
</feature>
<feature type="compositionally biased region" description="Low complexity" evidence="7">
    <location>
        <begin position="254"/>
        <end position="264"/>
    </location>
</feature>
<dbReference type="Proteomes" id="UP000650467">
    <property type="component" value="Unassembled WGS sequence"/>
</dbReference>
<feature type="region of interest" description="Disordered" evidence="7">
    <location>
        <begin position="1"/>
        <end position="26"/>
    </location>
</feature>
<dbReference type="SUPFAM" id="SSF51197">
    <property type="entry name" value="Clavaminate synthase-like"/>
    <property type="match status" value="1"/>
</dbReference>
<evidence type="ECO:0000256" key="3">
    <source>
        <dbReference type="ARBA" id="ARBA00022964"/>
    </source>
</evidence>
<dbReference type="PANTHER" id="PTHR16557:SF11">
    <property type="entry name" value="ALPHA-KETOGLUTARATE-DEPENDENT DIOXYGENASE ALKB"/>
    <property type="match status" value="1"/>
</dbReference>
<dbReference type="GO" id="GO:0035513">
    <property type="term" value="P:oxidative RNA demethylation"/>
    <property type="evidence" value="ECO:0007669"/>
    <property type="project" value="TreeGrafter"/>
</dbReference>
<comment type="caution">
    <text evidence="9">The sequence shown here is derived from an EMBL/GenBank/DDBJ whole genome shotgun (WGS) entry which is preliminary data.</text>
</comment>
<evidence type="ECO:0000256" key="7">
    <source>
        <dbReference type="SAM" id="MobiDB-lite"/>
    </source>
</evidence>
<feature type="compositionally biased region" description="Gly residues" evidence="7">
    <location>
        <begin position="210"/>
        <end position="226"/>
    </location>
</feature>
<protein>
    <recommendedName>
        <fullName evidence="8">Fe2OG dioxygenase domain-containing protein</fullName>
    </recommendedName>
</protein>
<feature type="compositionally biased region" description="Low complexity" evidence="7">
    <location>
        <begin position="197"/>
        <end position="209"/>
    </location>
</feature>
<feature type="region of interest" description="Disordered" evidence="7">
    <location>
        <begin position="190"/>
        <end position="264"/>
    </location>
</feature>
<dbReference type="GO" id="GO:0035516">
    <property type="term" value="F:broad specificity oxidative DNA demethylase activity"/>
    <property type="evidence" value="ECO:0007669"/>
    <property type="project" value="TreeGrafter"/>
</dbReference>
<keyword evidence="2 6" id="KW-0479">Metal-binding</keyword>
<keyword evidence="5 6" id="KW-0408">Iron</keyword>
<evidence type="ECO:0000256" key="4">
    <source>
        <dbReference type="ARBA" id="ARBA00023002"/>
    </source>
</evidence>
<comment type="cofactor">
    <cofactor evidence="6">
        <name>Fe(2+)</name>
        <dbReference type="ChEBI" id="CHEBI:29033"/>
    </cofactor>
    <text evidence="6">Binds 1 Fe(2+) ion per subunit.</text>
</comment>
<evidence type="ECO:0000313" key="10">
    <source>
        <dbReference type="Proteomes" id="UP000650467"/>
    </source>
</evidence>
<dbReference type="Pfam" id="PF13532">
    <property type="entry name" value="2OG-FeII_Oxy_2"/>
    <property type="match status" value="1"/>
</dbReference>
<dbReference type="InterPro" id="IPR004574">
    <property type="entry name" value="Alkb"/>
</dbReference>
<keyword evidence="3" id="KW-0223">Dioxygenase</keyword>
<proteinExistence type="inferred from homology"/>
<evidence type="ECO:0000256" key="1">
    <source>
        <dbReference type="ARBA" id="ARBA00007879"/>
    </source>
</evidence>
<feature type="region of interest" description="Disordered" evidence="7">
    <location>
        <begin position="120"/>
        <end position="172"/>
    </location>
</feature>
<dbReference type="PROSITE" id="PS51471">
    <property type="entry name" value="FE2OG_OXY"/>
    <property type="match status" value="1"/>
</dbReference>
<dbReference type="PANTHER" id="PTHR16557">
    <property type="entry name" value="ALKYLATED DNA REPAIR PROTEIN ALKB-RELATED"/>
    <property type="match status" value="1"/>
</dbReference>
<feature type="binding site" evidence="6">
    <location>
        <position position="427"/>
    </location>
    <ligand>
        <name>Fe cation</name>
        <dbReference type="ChEBI" id="CHEBI:24875"/>
        <note>catalytic</note>
    </ligand>
</feature>
<accession>A0A835T6G2</accession>